<dbReference type="NCBIfam" id="TIGR01700">
    <property type="entry name" value="PNPH"/>
    <property type="match status" value="1"/>
</dbReference>
<evidence type="ECO:0000256" key="4">
    <source>
        <dbReference type="ARBA" id="ARBA00022676"/>
    </source>
</evidence>
<dbReference type="Pfam" id="PF01048">
    <property type="entry name" value="PNP_UDP_1"/>
    <property type="match status" value="1"/>
</dbReference>
<dbReference type="FunFam" id="3.40.50.1580:FF:000010">
    <property type="entry name" value="Purine nucleoside phosphorylase"/>
    <property type="match status" value="1"/>
</dbReference>
<comment type="function">
    <text evidence="6">The purine nucleoside phosphorylases catalyze the phosphorolytic breakdown of the N-glycosidic bond in the beta-(deoxy)ribonucleoside molecules, with the formation of the corresponding free purine bases and pentose-1-phosphate.</text>
</comment>
<dbReference type="PANTHER" id="PTHR11904:SF9">
    <property type="entry name" value="PURINE NUCLEOSIDE PHOSPHORYLASE-RELATED"/>
    <property type="match status" value="1"/>
</dbReference>
<keyword evidence="3" id="KW-0597">Phosphoprotein</keyword>
<comment type="pathway">
    <text evidence="1 6">Purine metabolism; purine nucleoside salvage.</text>
</comment>
<organism evidence="8 9">
    <name type="scientific">Candidatus Avibacteroides avistercoris</name>
    <dbReference type="NCBI Taxonomy" id="2840690"/>
    <lineage>
        <taxon>Bacteria</taxon>
        <taxon>Pseudomonadati</taxon>
        <taxon>Bacteroidota</taxon>
        <taxon>Bacteroidia</taxon>
        <taxon>Bacteroidales</taxon>
        <taxon>Bacteroidaceae</taxon>
        <taxon>Bacteroidaceae incertae sedis</taxon>
        <taxon>Candidatus Avibacteroides</taxon>
    </lineage>
</organism>
<dbReference type="AlphaFoldDB" id="A0A9D2UHN5"/>
<dbReference type="EMBL" id="DWUP01000045">
    <property type="protein sequence ID" value="HJD52526.1"/>
    <property type="molecule type" value="Genomic_DNA"/>
</dbReference>
<dbReference type="EC" id="2.4.2.1" evidence="6"/>
<dbReference type="Gene3D" id="3.40.50.1580">
    <property type="entry name" value="Nucleoside phosphorylase domain"/>
    <property type="match status" value="1"/>
</dbReference>
<dbReference type="PIRSF" id="PIRSF000477">
    <property type="entry name" value="PurNPase"/>
    <property type="match status" value="1"/>
</dbReference>
<evidence type="ECO:0000313" key="9">
    <source>
        <dbReference type="Proteomes" id="UP000787625"/>
    </source>
</evidence>
<dbReference type="InterPro" id="IPR035994">
    <property type="entry name" value="Nucleoside_phosphorylase_sf"/>
</dbReference>
<dbReference type="InterPro" id="IPR000845">
    <property type="entry name" value="Nucleoside_phosphorylase_d"/>
</dbReference>
<reference evidence="8" key="1">
    <citation type="journal article" date="2021" name="PeerJ">
        <title>Extensive microbial diversity within the chicken gut microbiome revealed by metagenomics and culture.</title>
        <authorList>
            <person name="Gilroy R."/>
            <person name="Ravi A."/>
            <person name="Getino M."/>
            <person name="Pursley I."/>
            <person name="Horton D.L."/>
            <person name="Alikhan N.F."/>
            <person name="Baker D."/>
            <person name="Gharbi K."/>
            <person name="Hall N."/>
            <person name="Watson M."/>
            <person name="Adriaenssens E.M."/>
            <person name="Foster-Nyarko E."/>
            <person name="Jarju S."/>
            <person name="Secka A."/>
            <person name="Antonio M."/>
            <person name="Oren A."/>
            <person name="Chaudhuri R.R."/>
            <person name="La Ragione R."/>
            <person name="Hildebrand F."/>
            <person name="Pallen M.J."/>
        </authorList>
    </citation>
    <scope>NUCLEOTIDE SEQUENCE</scope>
    <source>
        <strain evidence="8">MalCec1-1739</strain>
    </source>
</reference>
<evidence type="ECO:0000256" key="2">
    <source>
        <dbReference type="ARBA" id="ARBA00006751"/>
    </source>
</evidence>
<dbReference type="GO" id="GO:0005737">
    <property type="term" value="C:cytoplasm"/>
    <property type="evidence" value="ECO:0007669"/>
    <property type="project" value="TreeGrafter"/>
</dbReference>
<evidence type="ECO:0000256" key="5">
    <source>
        <dbReference type="ARBA" id="ARBA00022679"/>
    </source>
</evidence>
<dbReference type="GO" id="GO:0004731">
    <property type="term" value="F:purine-nucleoside phosphorylase activity"/>
    <property type="evidence" value="ECO:0007669"/>
    <property type="project" value="UniProtKB-EC"/>
</dbReference>
<dbReference type="CDD" id="cd09009">
    <property type="entry name" value="PNP-EcPNPII_like"/>
    <property type="match status" value="1"/>
</dbReference>
<evidence type="ECO:0000256" key="3">
    <source>
        <dbReference type="ARBA" id="ARBA00022553"/>
    </source>
</evidence>
<dbReference type="InterPro" id="IPR011268">
    <property type="entry name" value="Purine_phosphorylase"/>
</dbReference>
<comment type="similarity">
    <text evidence="2 6">Belongs to the PNP/MTAP phosphorylase family.</text>
</comment>
<comment type="caution">
    <text evidence="8">The sequence shown here is derived from an EMBL/GenBank/DDBJ whole genome shotgun (WGS) entry which is preliminary data.</text>
</comment>
<accession>A0A9D2UHN5</accession>
<keyword evidence="5 6" id="KW-0808">Transferase</keyword>
<dbReference type="NCBIfam" id="NF006054">
    <property type="entry name" value="PRK08202.1"/>
    <property type="match status" value="1"/>
</dbReference>
<gene>
    <name evidence="8" type="ORF">IAA93_02200</name>
</gene>
<dbReference type="GO" id="GO:0009116">
    <property type="term" value="P:nucleoside metabolic process"/>
    <property type="evidence" value="ECO:0007669"/>
    <property type="project" value="InterPro"/>
</dbReference>
<name>A0A9D2UHN5_9BACT</name>
<proteinExistence type="inferred from homology"/>
<dbReference type="NCBIfam" id="TIGR01697">
    <property type="entry name" value="PNPH-PUNA-XAPA"/>
    <property type="match status" value="1"/>
</dbReference>
<protein>
    <recommendedName>
        <fullName evidence="6">Purine nucleoside phosphorylase</fullName>
        <ecNumber evidence="6">2.4.2.1</ecNumber>
    </recommendedName>
    <alternativeName>
        <fullName evidence="6">Inosine-guanosine phosphorylase</fullName>
    </alternativeName>
</protein>
<dbReference type="InterPro" id="IPR011270">
    <property type="entry name" value="Pur_Nuc_Pase_Ino/Guo-sp"/>
</dbReference>
<evidence type="ECO:0000256" key="6">
    <source>
        <dbReference type="PIRNR" id="PIRNR000477"/>
    </source>
</evidence>
<dbReference type="SUPFAM" id="SSF53167">
    <property type="entry name" value="Purine and uridine phosphorylases"/>
    <property type="match status" value="1"/>
</dbReference>
<dbReference type="PANTHER" id="PTHR11904">
    <property type="entry name" value="METHYLTHIOADENOSINE/PURINE NUCLEOSIDE PHOSPHORYLASE"/>
    <property type="match status" value="1"/>
</dbReference>
<evidence type="ECO:0000256" key="1">
    <source>
        <dbReference type="ARBA" id="ARBA00005058"/>
    </source>
</evidence>
<dbReference type="Proteomes" id="UP000787625">
    <property type="component" value="Unassembled WGS sequence"/>
</dbReference>
<evidence type="ECO:0000313" key="8">
    <source>
        <dbReference type="EMBL" id="HJD52526.1"/>
    </source>
</evidence>
<sequence>MLEKINETAAFIKAATQRRPKTAIILGTGLGRLADEIKEKEEIAYRDIPNFPVSTVEGHSGKLLFGTLGGKDIMAMQGRFHFYEGYSMREVTFPVRVMRELGIETLFVSNACGGTNPGFEIGDLMIITDHINLFPEHPLRGKNIDYGPRFPDMSEAYSKALIAKAEAIAAELGITVRKGVYLGTQGPTFETPSEYRMFRILGADAVGMSTVPEVIVANHCGIKVFGMSIVTDLGVEGKIVEVTHEEVQRAADAAQPKMTAIMRELIKRS</sequence>
<reference evidence="8" key="2">
    <citation type="submission" date="2021-04" db="EMBL/GenBank/DDBJ databases">
        <authorList>
            <person name="Gilroy R."/>
        </authorList>
    </citation>
    <scope>NUCLEOTIDE SEQUENCE</scope>
    <source>
        <strain evidence="8">MalCec1-1739</strain>
    </source>
</reference>
<feature type="domain" description="Nucleoside phosphorylase" evidence="7">
    <location>
        <begin position="22"/>
        <end position="267"/>
    </location>
</feature>
<evidence type="ECO:0000259" key="7">
    <source>
        <dbReference type="Pfam" id="PF01048"/>
    </source>
</evidence>
<keyword evidence="4 6" id="KW-0328">Glycosyltransferase</keyword>